<dbReference type="GeneID" id="92365264"/>
<accession>A0A1J4MPY7</accession>
<evidence type="ECO:0000313" key="2">
    <source>
        <dbReference type="EMBL" id="OII76321.1"/>
    </source>
</evidence>
<protein>
    <submittedName>
        <fullName evidence="2">Uncharacterized protein</fullName>
    </submittedName>
</protein>
<gene>
    <name evidence="2" type="ORF">cand_010790</name>
</gene>
<organism evidence="2 3">
    <name type="scientific">Cryptosporidium andersoni</name>
    <dbReference type="NCBI Taxonomy" id="117008"/>
    <lineage>
        <taxon>Eukaryota</taxon>
        <taxon>Sar</taxon>
        <taxon>Alveolata</taxon>
        <taxon>Apicomplexa</taxon>
        <taxon>Conoidasida</taxon>
        <taxon>Coccidia</taxon>
        <taxon>Eucoccidiorida</taxon>
        <taxon>Eimeriorina</taxon>
        <taxon>Cryptosporidiidae</taxon>
        <taxon>Cryptosporidium</taxon>
    </lineage>
</organism>
<keyword evidence="3" id="KW-1185">Reference proteome</keyword>
<dbReference type="AlphaFoldDB" id="A0A1J4MPY7"/>
<dbReference type="OrthoDB" id="342474at2759"/>
<dbReference type="VEuPathDB" id="CryptoDB:cand_010790"/>
<name>A0A1J4MPY7_9CRYT</name>
<dbReference type="EMBL" id="LRBS01000067">
    <property type="protein sequence ID" value="OII76321.1"/>
    <property type="molecule type" value="Genomic_DNA"/>
</dbReference>
<proteinExistence type="predicted"/>
<sequence length="550" mass="64694">MITDLPDLFLEEDEKFNTSNDTFLGIQKSEELATNNLQNAENITGKLKDIINLGKVNDEVISLSIEEINKSIEELKNMECQIMRYIEEQSSLESSIHKKFEDFYLPELQNKQTIIANKMSNIQTYSIRISEQYEKQRYNRTMNEKKEKSYKLMIHEQMGWKELKNYWKNRQIEYDQRYKQLLNLNEYIEDRFKSLNTEYNNLIENKNRVIINKQNLEMLLEVSKKEIEEKLNGLIKEDNLIADKIIKSNKTIENQEVELKVIKSSINESVHSLEILEKNRSAKENYLENVLLSIKEKDTILLKINEIYALEKLKAEKLVEYSKESELTIQEIKKLEVQLQNAKDNYENIKNREVEDLSNSEGIIELHHIERANAELMEEIHILEQNIISYETSIRMEAEKIIEKKDISSVKDTSSIINTITEVIEKKEKEMDKDLLGYFSSTNEKGISEQDIKEYITKINSILIKEAMKGKVGNLKRNKAESMRNMEKLLVESLTLLQKIDEEEAQNEQDFKNDSLQQILMQYKLESSQPCNNNRRLLTPTKVSKKSIDT</sequence>
<reference evidence="2 3" key="1">
    <citation type="submission" date="2016-10" db="EMBL/GenBank/DDBJ databases">
        <title>Reductive evolution of mitochondrial metabolism and differential evolution of invasion-related proteins in Cryptosporidium.</title>
        <authorList>
            <person name="Liu S."/>
            <person name="Roellig D.M."/>
            <person name="Guo Y."/>
            <person name="Li N."/>
            <person name="Frace M.A."/>
            <person name="Tang K."/>
            <person name="Zhang L."/>
            <person name="Feng Y."/>
            <person name="Xiao L."/>
        </authorList>
    </citation>
    <scope>NUCLEOTIDE SEQUENCE [LARGE SCALE GENOMIC DNA]</scope>
    <source>
        <strain evidence="2">30847</strain>
    </source>
</reference>
<dbReference type="Proteomes" id="UP000186804">
    <property type="component" value="Unassembled WGS sequence"/>
</dbReference>
<dbReference type="RefSeq" id="XP_067068167.1">
    <property type="nucleotide sequence ID" value="XM_067211318.1"/>
</dbReference>
<feature type="coiled-coil region" evidence="1">
    <location>
        <begin position="318"/>
        <end position="393"/>
    </location>
</feature>
<keyword evidence="1" id="KW-0175">Coiled coil</keyword>
<feature type="coiled-coil region" evidence="1">
    <location>
        <begin position="472"/>
        <end position="506"/>
    </location>
</feature>
<evidence type="ECO:0000313" key="3">
    <source>
        <dbReference type="Proteomes" id="UP000186804"/>
    </source>
</evidence>
<comment type="caution">
    <text evidence="2">The sequence shown here is derived from an EMBL/GenBank/DDBJ whole genome shotgun (WGS) entry which is preliminary data.</text>
</comment>
<evidence type="ECO:0000256" key="1">
    <source>
        <dbReference type="SAM" id="Coils"/>
    </source>
</evidence>
<feature type="coiled-coil region" evidence="1">
    <location>
        <begin position="68"/>
        <end position="95"/>
    </location>
</feature>